<keyword evidence="6 14" id="KW-0812">Transmembrane</keyword>
<dbReference type="PANTHER" id="PTHR11403:SF6">
    <property type="entry name" value="NITRIC OXIDE REDUCTASE SUBUNIT E"/>
    <property type="match status" value="1"/>
</dbReference>
<feature type="domain" description="Heme-copper oxidase subunit III family profile" evidence="16">
    <location>
        <begin position="21"/>
        <end position="196"/>
    </location>
</feature>
<accession>A0A932HVD1</accession>
<evidence type="ECO:0000256" key="6">
    <source>
        <dbReference type="ARBA" id="ARBA00022692"/>
    </source>
</evidence>
<dbReference type="GO" id="GO:0019646">
    <property type="term" value="P:aerobic electron transport chain"/>
    <property type="evidence" value="ECO:0007669"/>
    <property type="project" value="InterPro"/>
</dbReference>
<comment type="subcellular location">
    <subcellularLocation>
        <location evidence="1 14">Cell membrane</location>
        <topology evidence="1 14">Multi-pass membrane protein</topology>
    </subcellularLocation>
</comment>
<dbReference type="Pfam" id="PF00510">
    <property type="entry name" value="COX3"/>
    <property type="match status" value="1"/>
</dbReference>
<dbReference type="EMBL" id="JACPUR010000002">
    <property type="protein sequence ID" value="MBI3126375.1"/>
    <property type="molecule type" value="Genomic_DNA"/>
</dbReference>
<evidence type="ECO:0000259" key="16">
    <source>
        <dbReference type="PROSITE" id="PS50253"/>
    </source>
</evidence>
<keyword evidence="7 15" id="KW-1133">Transmembrane helix</keyword>
<evidence type="ECO:0000256" key="7">
    <source>
        <dbReference type="ARBA" id="ARBA00022989"/>
    </source>
</evidence>
<dbReference type="PROSITE" id="PS50253">
    <property type="entry name" value="COX3"/>
    <property type="match status" value="1"/>
</dbReference>
<dbReference type="Gene3D" id="1.20.120.80">
    <property type="entry name" value="Cytochrome c oxidase, subunit III, four-helix bundle"/>
    <property type="match status" value="1"/>
</dbReference>
<dbReference type="InterPro" id="IPR013833">
    <property type="entry name" value="Cyt_c_oxidase_su3_a-hlx"/>
</dbReference>
<reference evidence="17" key="1">
    <citation type="submission" date="2020-07" db="EMBL/GenBank/DDBJ databases">
        <title>Huge and variable diversity of episymbiotic CPR bacteria and DPANN archaea in groundwater ecosystems.</title>
        <authorList>
            <person name="He C.Y."/>
            <person name="Keren R."/>
            <person name="Whittaker M."/>
            <person name="Farag I.F."/>
            <person name="Doudna J."/>
            <person name="Cate J.H.D."/>
            <person name="Banfield J.F."/>
        </authorList>
    </citation>
    <scope>NUCLEOTIDE SEQUENCE</scope>
    <source>
        <strain evidence="17">NC_groundwater_763_Ag_S-0.2um_68_21</strain>
    </source>
</reference>
<gene>
    <name evidence="17" type="ORF">HYZ11_02080</name>
</gene>
<evidence type="ECO:0000256" key="13">
    <source>
        <dbReference type="ARBA" id="ARBA00032717"/>
    </source>
</evidence>
<evidence type="ECO:0000256" key="3">
    <source>
        <dbReference type="ARBA" id="ARBA00011700"/>
    </source>
</evidence>
<dbReference type="InterPro" id="IPR024791">
    <property type="entry name" value="Cyt_c/ubiquinol_Oxase_su3"/>
</dbReference>
<feature type="transmembrane region" description="Helical" evidence="15">
    <location>
        <begin position="130"/>
        <end position="156"/>
    </location>
</feature>
<evidence type="ECO:0000256" key="9">
    <source>
        <dbReference type="ARBA" id="ARBA00025694"/>
    </source>
</evidence>
<dbReference type="GO" id="GO:0005886">
    <property type="term" value="C:plasma membrane"/>
    <property type="evidence" value="ECO:0007669"/>
    <property type="project" value="UniProtKB-SubCell"/>
</dbReference>
<evidence type="ECO:0000256" key="12">
    <source>
        <dbReference type="ARBA" id="ARBA00032189"/>
    </source>
</evidence>
<dbReference type="AlphaFoldDB" id="A0A932HVD1"/>
<dbReference type="InterPro" id="IPR035973">
    <property type="entry name" value="Cyt_c_oxidase_su3-like_sf"/>
</dbReference>
<evidence type="ECO:0000313" key="17">
    <source>
        <dbReference type="EMBL" id="MBI3126375.1"/>
    </source>
</evidence>
<feature type="transmembrane region" description="Helical" evidence="15">
    <location>
        <begin position="93"/>
        <end position="110"/>
    </location>
</feature>
<evidence type="ECO:0000256" key="14">
    <source>
        <dbReference type="RuleBase" id="RU003376"/>
    </source>
</evidence>
<evidence type="ECO:0000256" key="10">
    <source>
        <dbReference type="ARBA" id="ARBA00030072"/>
    </source>
</evidence>
<evidence type="ECO:0000256" key="4">
    <source>
        <dbReference type="ARBA" id="ARBA00014687"/>
    </source>
</evidence>
<keyword evidence="8 15" id="KW-0472">Membrane</keyword>
<feature type="transmembrane region" description="Helical" evidence="15">
    <location>
        <begin position="24"/>
        <end position="45"/>
    </location>
</feature>
<evidence type="ECO:0000256" key="2">
    <source>
        <dbReference type="ARBA" id="ARBA00010581"/>
    </source>
</evidence>
<proteinExistence type="inferred from homology"/>
<organism evidence="17 18">
    <name type="scientific">Tectimicrobiota bacterium</name>
    <dbReference type="NCBI Taxonomy" id="2528274"/>
    <lineage>
        <taxon>Bacteria</taxon>
        <taxon>Pseudomonadati</taxon>
        <taxon>Nitrospinota/Tectimicrobiota group</taxon>
        <taxon>Candidatus Tectimicrobiota</taxon>
    </lineage>
</organism>
<name>A0A932HVD1_UNCTE</name>
<evidence type="ECO:0000256" key="11">
    <source>
        <dbReference type="ARBA" id="ARBA00031884"/>
    </source>
</evidence>
<feature type="transmembrane region" description="Helical" evidence="15">
    <location>
        <begin position="177"/>
        <end position="195"/>
    </location>
</feature>
<protein>
    <recommendedName>
        <fullName evidence="4">Cytochrome bo(3) ubiquinol oxidase subunit 3</fullName>
    </recommendedName>
    <alternativeName>
        <fullName evidence="12">Cytochrome o ubiquinol oxidase subunit 3</fullName>
    </alternativeName>
    <alternativeName>
        <fullName evidence="10">Oxidase bo(3) subunit 3</fullName>
    </alternativeName>
    <alternativeName>
        <fullName evidence="13">Ubiquinol oxidase polypeptide III</fullName>
    </alternativeName>
    <alternativeName>
        <fullName evidence="11">Ubiquinol oxidase subunit 3</fullName>
    </alternativeName>
</protein>
<evidence type="ECO:0000256" key="5">
    <source>
        <dbReference type="ARBA" id="ARBA00022475"/>
    </source>
</evidence>
<evidence type="ECO:0000256" key="1">
    <source>
        <dbReference type="ARBA" id="ARBA00004651"/>
    </source>
</evidence>
<dbReference type="Proteomes" id="UP000782312">
    <property type="component" value="Unassembled WGS sequence"/>
</dbReference>
<dbReference type="FunFam" id="1.20.120.80:FF:000001">
    <property type="entry name" value="Cytochrome (Ubi)quinol oxidase subunit III"/>
    <property type="match status" value="1"/>
</dbReference>
<comment type="subunit">
    <text evidence="3">Heterooctamer of two A chains, two B chains, two C chains and two D chains.</text>
</comment>
<dbReference type="SUPFAM" id="SSF81452">
    <property type="entry name" value="Cytochrome c oxidase subunit III-like"/>
    <property type="match status" value="1"/>
</dbReference>
<comment type="similarity">
    <text evidence="2 14">Belongs to the cytochrome c oxidase subunit 3 family.</text>
</comment>
<evidence type="ECO:0000256" key="8">
    <source>
        <dbReference type="ARBA" id="ARBA00023136"/>
    </source>
</evidence>
<evidence type="ECO:0000313" key="18">
    <source>
        <dbReference type="Proteomes" id="UP000782312"/>
    </source>
</evidence>
<comment type="caution">
    <text evidence="17">The sequence shown here is derived from an EMBL/GenBank/DDBJ whole genome shotgun (WGS) entry which is preliminary data.</text>
</comment>
<evidence type="ECO:0000256" key="15">
    <source>
        <dbReference type="SAM" id="Phobius"/>
    </source>
</evidence>
<dbReference type="InterPro" id="IPR000298">
    <property type="entry name" value="Cyt_c_oxidase-like_su3"/>
</dbReference>
<dbReference type="GO" id="GO:0004129">
    <property type="term" value="F:cytochrome-c oxidase activity"/>
    <property type="evidence" value="ECO:0007669"/>
    <property type="project" value="InterPro"/>
</dbReference>
<sequence>MSTAAHAPAEAAESTPFPSAKLGMWWFLASEIMVFGGLIVTYLLFRMAGPGWTADIHHNSTLLGTINTLVLLTSSFTMVEVHRARGRDDERRFRLNLALTILLGFVFLGIKGVEYAAHIREGLVPAKSMFWAFYFGMTGLHGLHVAGGIVANACLYAAAARPGGFARYGHRAEMNGLYWHFVDVVWIFLFPLLYLG</sequence>
<comment type="function">
    <text evidence="9">Cytochrome bo(3) ubiquinol terminal oxidase is the component of the aerobic respiratory chain of E.coli that predominates when cells are grown at high aeration. Has proton pump activity across the membrane in addition to electron transfer, pumping 2 protons/electron.</text>
</comment>
<dbReference type="PANTHER" id="PTHR11403">
    <property type="entry name" value="CYTOCHROME C OXIDASE SUBUNIT III"/>
    <property type="match status" value="1"/>
</dbReference>
<keyword evidence="5" id="KW-1003">Cell membrane</keyword>